<dbReference type="GO" id="GO:0005774">
    <property type="term" value="C:vacuolar membrane"/>
    <property type="evidence" value="ECO:0007669"/>
    <property type="project" value="UniProtKB-SubCell"/>
</dbReference>
<proteinExistence type="inferred from homology"/>
<comment type="function">
    <text evidence="1">Required for ciliogenesis.</text>
</comment>
<evidence type="ECO:0000313" key="16">
    <source>
        <dbReference type="Proteomes" id="UP001159042"/>
    </source>
</evidence>
<dbReference type="AlphaFoldDB" id="A0AAV8W5N7"/>
<evidence type="ECO:0000256" key="2">
    <source>
        <dbReference type="ARBA" id="ARBA00004128"/>
    </source>
</evidence>
<evidence type="ECO:0000256" key="5">
    <source>
        <dbReference type="ARBA" id="ARBA00014515"/>
    </source>
</evidence>
<evidence type="ECO:0000256" key="7">
    <source>
        <dbReference type="ARBA" id="ARBA00022692"/>
    </source>
</evidence>
<sequence length="141" mass="16373">MKLTTGRYTVILSVQTILLVIDWVINICSLLTRDNNALMLVLFILQDACIILSLSALLLTFFSTYVFQTGLVYLLYERFRATLIMCMVYFGLTTVIHIWSLWLLAITIPIKEQLLGLAIQGFMKILKWKQTKTIKLMDKYR</sequence>
<feature type="transmembrane region" description="Helical" evidence="14">
    <location>
        <begin position="82"/>
        <end position="105"/>
    </location>
</feature>
<feature type="transmembrane region" description="Helical" evidence="14">
    <location>
        <begin position="37"/>
        <end position="62"/>
    </location>
</feature>
<dbReference type="GO" id="GO:0005929">
    <property type="term" value="C:cilium"/>
    <property type="evidence" value="ECO:0007669"/>
    <property type="project" value="UniProtKB-SubCell"/>
</dbReference>
<evidence type="ECO:0000256" key="11">
    <source>
        <dbReference type="ARBA" id="ARBA00023136"/>
    </source>
</evidence>
<dbReference type="EMBL" id="JANEYG010000009">
    <property type="protein sequence ID" value="KAJ8921645.1"/>
    <property type="molecule type" value="Genomic_DNA"/>
</dbReference>
<evidence type="ECO:0000256" key="12">
    <source>
        <dbReference type="ARBA" id="ARBA00023180"/>
    </source>
</evidence>
<evidence type="ECO:0000256" key="14">
    <source>
        <dbReference type="SAM" id="Phobius"/>
    </source>
</evidence>
<evidence type="ECO:0000256" key="6">
    <source>
        <dbReference type="ARBA" id="ARBA00022554"/>
    </source>
</evidence>
<dbReference type="InterPro" id="IPR024133">
    <property type="entry name" value="TM_138"/>
</dbReference>
<keyword evidence="12" id="KW-0325">Glycoprotein</keyword>
<keyword evidence="7 14" id="KW-0812">Transmembrane</keyword>
<evidence type="ECO:0000256" key="3">
    <source>
        <dbReference type="ARBA" id="ARBA00004138"/>
    </source>
</evidence>
<evidence type="ECO:0000256" key="10">
    <source>
        <dbReference type="ARBA" id="ARBA00023069"/>
    </source>
</evidence>
<dbReference type="GO" id="GO:0030030">
    <property type="term" value="P:cell projection organization"/>
    <property type="evidence" value="ECO:0007669"/>
    <property type="project" value="UniProtKB-KW"/>
</dbReference>
<evidence type="ECO:0000256" key="13">
    <source>
        <dbReference type="ARBA" id="ARBA00023273"/>
    </source>
</evidence>
<keyword evidence="13" id="KW-0966">Cell projection</keyword>
<reference evidence="15 16" key="1">
    <citation type="journal article" date="2023" name="Insect Mol. Biol.">
        <title>Genome sequencing provides insights into the evolution of gene families encoding plant cell wall-degrading enzymes in longhorned beetles.</title>
        <authorList>
            <person name="Shin N.R."/>
            <person name="Okamura Y."/>
            <person name="Kirsch R."/>
            <person name="Pauchet Y."/>
        </authorList>
    </citation>
    <scope>NUCLEOTIDE SEQUENCE [LARGE SCALE GENOMIC DNA]</scope>
    <source>
        <strain evidence="15">EAD_L_NR</strain>
    </source>
</reference>
<dbReference type="Pfam" id="PF14935">
    <property type="entry name" value="TMEM138"/>
    <property type="match status" value="1"/>
</dbReference>
<dbReference type="Proteomes" id="UP001159042">
    <property type="component" value="Unassembled WGS sequence"/>
</dbReference>
<evidence type="ECO:0000313" key="15">
    <source>
        <dbReference type="EMBL" id="KAJ8921645.1"/>
    </source>
</evidence>
<comment type="subcellular location">
    <subcellularLocation>
        <location evidence="3">Cell projection</location>
        <location evidence="3">Cilium</location>
    </subcellularLocation>
    <subcellularLocation>
        <location evidence="2">Vacuole membrane</location>
        <topology evidence="2">Multi-pass membrane protein</topology>
    </subcellularLocation>
</comment>
<keyword evidence="6" id="KW-0926">Vacuole</keyword>
<accession>A0AAV8W5N7</accession>
<comment type="caution">
    <text evidence="15">The sequence shown here is derived from an EMBL/GenBank/DDBJ whole genome shotgun (WGS) entry which is preliminary data.</text>
</comment>
<protein>
    <recommendedName>
        <fullName evidence="5">Transmembrane protein 138</fullName>
    </recommendedName>
</protein>
<evidence type="ECO:0000256" key="4">
    <source>
        <dbReference type="ARBA" id="ARBA00010572"/>
    </source>
</evidence>
<evidence type="ECO:0000256" key="1">
    <source>
        <dbReference type="ARBA" id="ARBA00003709"/>
    </source>
</evidence>
<organism evidence="15 16">
    <name type="scientific">Exocentrus adspersus</name>
    <dbReference type="NCBI Taxonomy" id="1586481"/>
    <lineage>
        <taxon>Eukaryota</taxon>
        <taxon>Metazoa</taxon>
        <taxon>Ecdysozoa</taxon>
        <taxon>Arthropoda</taxon>
        <taxon>Hexapoda</taxon>
        <taxon>Insecta</taxon>
        <taxon>Pterygota</taxon>
        <taxon>Neoptera</taxon>
        <taxon>Endopterygota</taxon>
        <taxon>Coleoptera</taxon>
        <taxon>Polyphaga</taxon>
        <taxon>Cucujiformia</taxon>
        <taxon>Chrysomeloidea</taxon>
        <taxon>Cerambycidae</taxon>
        <taxon>Lamiinae</taxon>
        <taxon>Acanthocinini</taxon>
        <taxon>Exocentrus</taxon>
    </lineage>
</organism>
<evidence type="ECO:0000256" key="8">
    <source>
        <dbReference type="ARBA" id="ARBA00022794"/>
    </source>
</evidence>
<feature type="transmembrane region" description="Helical" evidence="14">
    <location>
        <begin position="6"/>
        <end position="25"/>
    </location>
</feature>
<gene>
    <name evidence="15" type="ORF">NQ315_010554</name>
</gene>
<keyword evidence="16" id="KW-1185">Reference proteome</keyword>
<keyword evidence="10" id="KW-0969">Cilium</keyword>
<keyword evidence="9 14" id="KW-1133">Transmembrane helix</keyword>
<name>A0AAV8W5N7_9CUCU</name>
<dbReference type="PANTHER" id="PTHR13306">
    <property type="entry name" value="TRANSMEMBRANE PROTEIN 138"/>
    <property type="match status" value="1"/>
</dbReference>
<comment type="similarity">
    <text evidence="4">Belongs to the TMEM138 family.</text>
</comment>
<evidence type="ECO:0000256" key="9">
    <source>
        <dbReference type="ARBA" id="ARBA00022989"/>
    </source>
</evidence>
<keyword evidence="8" id="KW-0970">Cilium biogenesis/degradation</keyword>
<feature type="non-terminal residue" evidence="15">
    <location>
        <position position="141"/>
    </location>
</feature>
<keyword evidence="11 14" id="KW-0472">Membrane</keyword>
<dbReference type="PANTHER" id="PTHR13306:SF6">
    <property type="entry name" value="TRANSMEMBRANE PROTEIN 138"/>
    <property type="match status" value="1"/>
</dbReference>